<organism evidence="2 3">
    <name type="scientific">Chitinophaga filiformis</name>
    <name type="common">Myxococcus filiformis</name>
    <name type="synonym">Flexibacter filiformis</name>
    <dbReference type="NCBI Taxonomy" id="104663"/>
    <lineage>
        <taxon>Bacteria</taxon>
        <taxon>Pseudomonadati</taxon>
        <taxon>Bacteroidota</taxon>
        <taxon>Chitinophagia</taxon>
        <taxon>Chitinophagales</taxon>
        <taxon>Chitinophagaceae</taxon>
        <taxon>Chitinophaga</taxon>
    </lineage>
</organism>
<dbReference type="AlphaFoldDB" id="A0A1G8A9R0"/>
<dbReference type="EMBL" id="FNBN01000009">
    <property type="protein sequence ID" value="SDH17080.1"/>
    <property type="molecule type" value="Genomic_DNA"/>
</dbReference>
<reference evidence="3" key="1">
    <citation type="submission" date="2016-10" db="EMBL/GenBank/DDBJ databases">
        <authorList>
            <person name="Varghese N."/>
            <person name="Submissions S."/>
        </authorList>
    </citation>
    <scope>NUCLEOTIDE SEQUENCE [LARGE SCALE GENOMIC DNA]</scope>
    <source>
        <strain evidence="3">DSM 527</strain>
    </source>
</reference>
<evidence type="ECO:0000313" key="2">
    <source>
        <dbReference type="EMBL" id="SDH17080.1"/>
    </source>
</evidence>
<evidence type="ECO:0008006" key="4">
    <source>
        <dbReference type="Google" id="ProtNLM"/>
    </source>
</evidence>
<dbReference type="Gene3D" id="2.40.480.10">
    <property type="entry name" value="Allene oxide cyclase-like"/>
    <property type="match status" value="1"/>
</dbReference>
<dbReference type="RefSeq" id="WP_089836941.1">
    <property type="nucleotide sequence ID" value="NZ_FNBN01000009.1"/>
</dbReference>
<evidence type="ECO:0000256" key="1">
    <source>
        <dbReference type="SAM" id="SignalP"/>
    </source>
</evidence>
<dbReference type="InterPro" id="IPR044859">
    <property type="entry name" value="Allene_oxi_cyc_Dirigent"/>
</dbReference>
<accession>A0A1G8A9R0</accession>
<sequence length="165" mass="18286">MKPILVICTILLVLAACKQPKHSTPAVIELTYQQTDIQNQFDTLYNHQQADSGVYNGLIEQALAICHDSTGRGGAITQDVFSSMYYNLRSKRYDCVTTTVFQLPDGTISAIGLFNLTPGDTIAPDHDFPITGGAGAYHHISGTYTRKYSDGVYHVRLSYYKTEQQ</sequence>
<dbReference type="Proteomes" id="UP000199045">
    <property type="component" value="Unassembled WGS sequence"/>
</dbReference>
<protein>
    <recommendedName>
        <fullName evidence="4">Lipoprotein</fullName>
    </recommendedName>
</protein>
<feature type="chain" id="PRO_5011432457" description="Lipoprotein" evidence="1">
    <location>
        <begin position="19"/>
        <end position="165"/>
    </location>
</feature>
<dbReference type="PROSITE" id="PS51257">
    <property type="entry name" value="PROKAR_LIPOPROTEIN"/>
    <property type="match status" value="1"/>
</dbReference>
<evidence type="ECO:0000313" key="3">
    <source>
        <dbReference type="Proteomes" id="UP000199045"/>
    </source>
</evidence>
<feature type="signal peptide" evidence="1">
    <location>
        <begin position="1"/>
        <end position="18"/>
    </location>
</feature>
<proteinExistence type="predicted"/>
<dbReference type="OrthoDB" id="657986at2"/>
<name>A0A1G8A9R0_CHIFI</name>
<gene>
    <name evidence="2" type="ORF">SAMN04488121_109157</name>
</gene>
<keyword evidence="1" id="KW-0732">Signal</keyword>